<proteinExistence type="predicted"/>
<gene>
    <name evidence="1" type="ORF">EBF16_19600</name>
</gene>
<sequence>MTHLTVHEWGRVRVHNDGGAVPFGHFSRRQANALLAAARAHPLSGNEGTAILSDHHRHLTARQHVGVIAAPGCSLEILPKIDPDDAQDDAGIRRKLVRMLDVALGLNIGDGQAAAMAKQDHTLLEILIRLFAERLFAEAKRGLPRAYMAQQEDLPSLRGRLNVTRQFTHNAVRPDRLACKFDNLIADTPLLQIMKSCVLFLRRHAVAFETVRRLDELRFLLADVSDLSSNALPWKKVKIDRTNRRWETLYGLARLFLKREWQSTHADATARYGITLLFPMNKLFEAYITALMKRALAGTNLTVHAQGGFLNCLIEEGENGEESFQTKPDIRIKDGERTITVIDTKWKRISNNSGDKKRGVSQADVYQMMAYARLYRPNEVMLLYPHHAGLSPTPLDTGYGMLGGGERLRIASVDLLQMEGAIAGQLTNLFAFKGIIAEV</sequence>
<dbReference type="REBASE" id="276366">
    <property type="entry name" value="SyaF8McrBCP"/>
</dbReference>
<dbReference type="InterPro" id="IPR019292">
    <property type="entry name" value="McrC"/>
</dbReference>
<accession>A0A3G2UUA0</accession>
<dbReference type="PANTHER" id="PTHR38733">
    <property type="entry name" value="PROTEIN MCRC"/>
    <property type="match status" value="1"/>
</dbReference>
<dbReference type="AlphaFoldDB" id="A0A3G2UUA0"/>
<organism evidence="1 2">
    <name type="scientific">Sphingobium yanoikuyae</name>
    <name type="common">Sphingomonas yanoikuyae</name>
    <dbReference type="NCBI Taxonomy" id="13690"/>
    <lineage>
        <taxon>Bacteria</taxon>
        <taxon>Pseudomonadati</taxon>
        <taxon>Pseudomonadota</taxon>
        <taxon>Alphaproteobacteria</taxon>
        <taxon>Sphingomonadales</taxon>
        <taxon>Sphingomonadaceae</taxon>
        <taxon>Sphingobium</taxon>
    </lineage>
</organism>
<name>A0A3G2UUA0_SPHYA</name>
<dbReference type="RefSeq" id="WP_122129891.1">
    <property type="nucleotide sequence ID" value="NZ_CP033230.1"/>
</dbReference>
<dbReference type="Proteomes" id="UP000280708">
    <property type="component" value="Chromosome"/>
</dbReference>
<dbReference type="PANTHER" id="PTHR38733:SF1">
    <property type="entry name" value="TYPE IV METHYL-DIRECTED RESTRICTION ENZYME ECOKMCRBC"/>
    <property type="match status" value="1"/>
</dbReference>
<dbReference type="Pfam" id="PF10117">
    <property type="entry name" value="McrBC"/>
    <property type="match status" value="1"/>
</dbReference>
<dbReference type="EMBL" id="CP033230">
    <property type="protein sequence ID" value="AYO78897.1"/>
    <property type="molecule type" value="Genomic_DNA"/>
</dbReference>
<reference evidence="1 2" key="1">
    <citation type="submission" date="2018-10" db="EMBL/GenBank/DDBJ databases">
        <title>Characterization and genome analysis of a novel bacterium Sphingobium yanoikuyae SJTF8 capable of degrading PAHs.</title>
        <authorList>
            <person name="Yin C."/>
            <person name="Xiong W."/>
            <person name="Liang R."/>
        </authorList>
    </citation>
    <scope>NUCLEOTIDE SEQUENCE [LARGE SCALE GENOMIC DNA]</scope>
    <source>
        <strain evidence="1 2">SJTF8</strain>
    </source>
</reference>
<evidence type="ECO:0000313" key="1">
    <source>
        <dbReference type="EMBL" id="AYO78897.1"/>
    </source>
</evidence>
<protein>
    <submittedName>
        <fullName evidence="1">Calmodulin-binding protein</fullName>
    </submittedName>
</protein>
<evidence type="ECO:0000313" key="2">
    <source>
        <dbReference type="Proteomes" id="UP000280708"/>
    </source>
</evidence>